<dbReference type="GO" id="GO:0001729">
    <property type="term" value="F:ceramide kinase activity"/>
    <property type="evidence" value="ECO:0007669"/>
    <property type="project" value="UniProtKB-EC"/>
</dbReference>
<keyword evidence="13" id="KW-0472">Membrane</keyword>
<evidence type="ECO:0000256" key="2">
    <source>
        <dbReference type="ARBA" id="ARBA00004569"/>
    </source>
</evidence>
<dbReference type="Gene3D" id="3.40.50.10330">
    <property type="entry name" value="Probable inorganic polyphosphate/atp-NAD kinase, domain 1"/>
    <property type="match status" value="1"/>
</dbReference>
<evidence type="ECO:0000256" key="22">
    <source>
        <dbReference type="ARBA" id="ARBA00026096"/>
    </source>
</evidence>
<dbReference type="KEGG" id="apln:108741501"/>
<evidence type="ECO:0000313" key="33">
    <source>
        <dbReference type="RefSeq" id="XP_025834828.1"/>
    </source>
</evidence>
<evidence type="ECO:0000256" key="3">
    <source>
        <dbReference type="ARBA" id="ARBA00004637"/>
    </source>
</evidence>
<dbReference type="InterPro" id="IPR050187">
    <property type="entry name" value="Lipid_Phosphate_FormReg"/>
</dbReference>
<keyword evidence="9" id="KW-0999">Mitochondrion inner membrane</keyword>
<dbReference type="InterPro" id="IPR016064">
    <property type="entry name" value="NAD/diacylglycerol_kinase_sf"/>
</dbReference>
<dbReference type="EC" id="2.7.1.94" evidence="23"/>
<evidence type="ECO:0000256" key="20">
    <source>
        <dbReference type="ARBA" id="ARBA00024636"/>
    </source>
</evidence>
<dbReference type="GO" id="GO:0046512">
    <property type="term" value="P:sphingosine biosynthetic process"/>
    <property type="evidence" value="ECO:0007669"/>
    <property type="project" value="TreeGrafter"/>
</dbReference>
<evidence type="ECO:0000256" key="5">
    <source>
        <dbReference type="ARBA" id="ARBA00012133"/>
    </source>
</evidence>
<comment type="cofactor">
    <cofactor evidence="1">
        <name>Mg(2+)</name>
        <dbReference type="ChEBI" id="CHEBI:18420"/>
    </cofactor>
</comment>
<dbReference type="RefSeq" id="XP_018331823.1">
    <property type="nucleotide sequence ID" value="XM_018476321.2"/>
</dbReference>
<comment type="catalytic activity">
    <reaction evidence="18">
        <text>a 1-acyl-sn-glycerol + ATP = a 1-acyl-sn-glycero-3-phosphate + ADP + H(+)</text>
        <dbReference type="Rhea" id="RHEA:33747"/>
        <dbReference type="ChEBI" id="CHEBI:15378"/>
        <dbReference type="ChEBI" id="CHEBI:30616"/>
        <dbReference type="ChEBI" id="CHEBI:57970"/>
        <dbReference type="ChEBI" id="CHEBI:64683"/>
        <dbReference type="ChEBI" id="CHEBI:456216"/>
    </reaction>
    <physiologicalReaction direction="left-to-right" evidence="18">
        <dbReference type="Rhea" id="RHEA:33748"/>
    </physiologicalReaction>
</comment>
<dbReference type="GO" id="GO:0047620">
    <property type="term" value="F:acylglycerol kinase activity"/>
    <property type="evidence" value="ECO:0007669"/>
    <property type="project" value="UniProtKB-EC"/>
</dbReference>
<dbReference type="EC" id="2.7.1.138" evidence="22"/>
<comment type="catalytic activity">
    <reaction evidence="29">
        <text>N-(hexanoyl)sphing-4-enine + ATP = N-hexanoylsphing-4-enine 1-phosphate + ADP + H(+)</text>
        <dbReference type="Rhea" id="RHEA:43312"/>
        <dbReference type="ChEBI" id="CHEBI:15378"/>
        <dbReference type="ChEBI" id="CHEBI:30616"/>
        <dbReference type="ChEBI" id="CHEBI:63867"/>
        <dbReference type="ChEBI" id="CHEBI:82959"/>
        <dbReference type="ChEBI" id="CHEBI:456216"/>
    </reaction>
    <physiologicalReaction direction="left-to-right" evidence="29">
        <dbReference type="Rhea" id="RHEA:43313"/>
    </physiologicalReaction>
</comment>
<evidence type="ECO:0000256" key="7">
    <source>
        <dbReference type="ARBA" id="ARBA00022741"/>
    </source>
</evidence>
<dbReference type="GO" id="GO:0005758">
    <property type="term" value="C:mitochondrial intermembrane space"/>
    <property type="evidence" value="ECO:0007669"/>
    <property type="project" value="UniProtKB-SubCell"/>
</dbReference>
<keyword evidence="12" id="KW-0496">Mitochondrion</keyword>
<comment type="catalytic activity">
    <reaction evidence="26">
        <text>a 2-acylglycerol + ATP = a 2-acyl-sn-glycerol 3-phosphate + ADP + H(+)</text>
        <dbReference type="Rhea" id="RHEA:39847"/>
        <dbReference type="ChEBI" id="CHEBI:15378"/>
        <dbReference type="ChEBI" id="CHEBI:17389"/>
        <dbReference type="ChEBI" id="CHEBI:30616"/>
        <dbReference type="ChEBI" id="CHEBI:64982"/>
        <dbReference type="ChEBI" id="CHEBI:456216"/>
    </reaction>
    <physiologicalReaction direction="left-to-right" evidence="26">
        <dbReference type="Rhea" id="RHEA:39848"/>
    </physiologicalReaction>
</comment>
<comment type="catalytic activity">
    <reaction evidence="20">
        <text>1-hexadecanoyl-sn-glycerol + ATP = 1-hexadecanoyl-sn-glycero-3-phosphate + ADP + H(+)</text>
        <dbReference type="Rhea" id="RHEA:43308"/>
        <dbReference type="ChEBI" id="CHEBI:15378"/>
        <dbReference type="ChEBI" id="CHEBI:30616"/>
        <dbReference type="ChEBI" id="CHEBI:57518"/>
        <dbReference type="ChEBI" id="CHEBI:75542"/>
        <dbReference type="ChEBI" id="CHEBI:456216"/>
    </reaction>
    <physiologicalReaction direction="left-to-right" evidence="20">
        <dbReference type="Rhea" id="RHEA:43309"/>
    </physiologicalReaction>
</comment>
<evidence type="ECO:0000256" key="15">
    <source>
        <dbReference type="ARBA" id="ARBA00023411"/>
    </source>
</evidence>
<dbReference type="InterPro" id="IPR045579">
    <property type="entry name" value="AGK_C"/>
</dbReference>
<evidence type="ECO:0000256" key="29">
    <source>
        <dbReference type="ARBA" id="ARBA00048876"/>
    </source>
</evidence>
<dbReference type="GeneID" id="108741501"/>
<evidence type="ECO:0000256" key="8">
    <source>
        <dbReference type="ARBA" id="ARBA00022777"/>
    </source>
</evidence>
<dbReference type="RefSeq" id="XP_025834828.1">
    <property type="nucleotide sequence ID" value="XM_025979043.1"/>
</dbReference>
<dbReference type="CTD" id="326168"/>
<dbReference type="GO" id="GO:0046513">
    <property type="term" value="P:ceramide biosynthetic process"/>
    <property type="evidence" value="ECO:0007669"/>
    <property type="project" value="TreeGrafter"/>
</dbReference>
<dbReference type="Proteomes" id="UP000192223">
    <property type="component" value="Unplaced"/>
</dbReference>
<keyword evidence="7" id="KW-0547">Nucleotide-binding</keyword>
<dbReference type="UniPathway" id="UPA00230"/>
<keyword evidence="10" id="KW-0067">ATP-binding</keyword>
<evidence type="ECO:0000256" key="27">
    <source>
        <dbReference type="ARBA" id="ARBA00048034"/>
    </source>
</evidence>
<gene>
    <name evidence="32 33" type="primary">LOC108741501</name>
</gene>
<comment type="catalytic activity">
    <reaction evidence="17">
        <text>1-(9Z-octadecenoyl)-sn-glycerol + ATP = 1-(9Z-octadecenoyl)-sn-glycero-3-phosphate + ADP + H(+)</text>
        <dbReference type="Rhea" id="RHEA:41079"/>
        <dbReference type="ChEBI" id="CHEBI:15378"/>
        <dbReference type="ChEBI" id="CHEBI:30616"/>
        <dbReference type="ChEBI" id="CHEBI:74544"/>
        <dbReference type="ChEBI" id="CHEBI:75757"/>
        <dbReference type="ChEBI" id="CHEBI:456216"/>
    </reaction>
    <physiologicalReaction direction="left-to-right" evidence="17">
        <dbReference type="Rhea" id="RHEA:41080"/>
    </physiologicalReaction>
</comment>
<dbReference type="GO" id="GO:0046486">
    <property type="term" value="P:glycerolipid metabolic process"/>
    <property type="evidence" value="ECO:0007669"/>
    <property type="project" value="UniProtKB-UniPathway"/>
</dbReference>
<evidence type="ECO:0000256" key="17">
    <source>
        <dbReference type="ARBA" id="ARBA00024505"/>
    </source>
</evidence>
<dbReference type="PROSITE" id="PS50146">
    <property type="entry name" value="DAGK"/>
    <property type="match status" value="1"/>
</dbReference>
<evidence type="ECO:0000256" key="12">
    <source>
        <dbReference type="ARBA" id="ARBA00023128"/>
    </source>
</evidence>
<evidence type="ECO:0000256" key="23">
    <source>
        <dbReference type="ARBA" id="ARBA00026098"/>
    </source>
</evidence>
<dbReference type="SUPFAM" id="SSF111331">
    <property type="entry name" value="NAD kinase/diacylglycerol kinase-like"/>
    <property type="match status" value="1"/>
</dbReference>
<evidence type="ECO:0000256" key="1">
    <source>
        <dbReference type="ARBA" id="ARBA00001946"/>
    </source>
</evidence>
<evidence type="ECO:0000256" key="14">
    <source>
        <dbReference type="ARBA" id="ARBA00023371"/>
    </source>
</evidence>
<comment type="subcellular location">
    <subcellularLocation>
        <location evidence="3">Mitochondrion inner membrane</location>
        <topology evidence="3">Peripheral membrane protein</topology>
    </subcellularLocation>
    <subcellularLocation>
        <location evidence="2">Mitochondrion intermembrane space</location>
    </subcellularLocation>
</comment>
<dbReference type="GO" id="GO:0004143">
    <property type="term" value="F:ATP-dependent diacylglycerol kinase activity"/>
    <property type="evidence" value="ECO:0007669"/>
    <property type="project" value="UniProtKB-EC"/>
</dbReference>
<dbReference type="PANTHER" id="PTHR12358:SF31">
    <property type="entry name" value="ACYLGLYCEROL KINASE, MITOCHONDRIAL"/>
    <property type="match status" value="1"/>
</dbReference>
<evidence type="ECO:0000256" key="4">
    <source>
        <dbReference type="ARBA" id="ARBA00005175"/>
    </source>
</evidence>
<comment type="catalytic activity">
    <reaction evidence="15">
        <text>a 1,2-diacyl-sn-glycerol + ATP = a 1,2-diacyl-sn-glycero-3-phosphate + ADP + H(+)</text>
        <dbReference type="Rhea" id="RHEA:10272"/>
        <dbReference type="ChEBI" id="CHEBI:15378"/>
        <dbReference type="ChEBI" id="CHEBI:17815"/>
        <dbReference type="ChEBI" id="CHEBI:30616"/>
        <dbReference type="ChEBI" id="CHEBI:58608"/>
        <dbReference type="ChEBI" id="CHEBI:456216"/>
        <dbReference type="EC" id="2.7.1.107"/>
    </reaction>
    <physiologicalReaction direction="left-to-right" evidence="15">
        <dbReference type="Rhea" id="RHEA:10273"/>
    </physiologicalReaction>
</comment>
<dbReference type="Pfam" id="PF19712">
    <property type="entry name" value="AGK_C"/>
    <property type="match status" value="1"/>
</dbReference>
<evidence type="ECO:0000256" key="24">
    <source>
        <dbReference type="ARBA" id="ARBA00026142"/>
    </source>
</evidence>
<evidence type="ECO:0000256" key="19">
    <source>
        <dbReference type="ARBA" id="ARBA00024556"/>
    </source>
</evidence>
<reference evidence="32 33" key="1">
    <citation type="submission" date="2025-04" db="UniProtKB">
        <authorList>
            <consortium name="RefSeq"/>
        </authorList>
    </citation>
    <scope>IDENTIFICATION</scope>
    <source>
        <tissue evidence="32 33">Entire body</tissue>
    </source>
</reference>
<comment type="catalytic activity">
    <reaction evidence="28">
        <text>a monoacylglycerol + ATP = a monoacyl-sn-glycero-3-phosphate + ADP + H(+)</text>
        <dbReference type="Rhea" id="RHEA:19293"/>
        <dbReference type="ChEBI" id="CHEBI:15378"/>
        <dbReference type="ChEBI" id="CHEBI:17408"/>
        <dbReference type="ChEBI" id="CHEBI:30616"/>
        <dbReference type="ChEBI" id="CHEBI:77589"/>
        <dbReference type="ChEBI" id="CHEBI:456216"/>
        <dbReference type="EC" id="2.7.1.94"/>
    </reaction>
    <physiologicalReaction direction="left-to-right" evidence="28">
        <dbReference type="Rhea" id="RHEA:19294"/>
    </physiologicalReaction>
</comment>
<keyword evidence="11" id="KW-0443">Lipid metabolism</keyword>
<evidence type="ECO:0000256" key="11">
    <source>
        <dbReference type="ARBA" id="ARBA00023098"/>
    </source>
</evidence>
<dbReference type="Gene3D" id="2.60.200.40">
    <property type="match status" value="1"/>
</dbReference>
<evidence type="ECO:0000256" key="28">
    <source>
        <dbReference type="ARBA" id="ARBA00048663"/>
    </source>
</evidence>
<evidence type="ECO:0000256" key="21">
    <source>
        <dbReference type="ARBA" id="ARBA00025749"/>
    </source>
</evidence>
<comment type="similarity">
    <text evidence="21">Belongs to the AGK family.</text>
</comment>
<comment type="catalytic activity">
    <reaction evidence="19">
        <text>2-(5Z,8Z,11Z,14Z-eicosatetraenoyl)-glycerol + ATP = 2-(5Z,8Z,11Z,14Z-eicosatetraenoyl)-sn-glycero-3-phosphate + ADP + H(+)</text>
        <dbReference type="Rhea" id="RHEA:43316"/>
        <dbReference type="ChEBI" id="CHEBI:15378"/>
        <dbReference type="ChEBI" id="CHEBI:30616"/>
        <dbReference type="ChEBI" id="CHEBI:52392"/>
        <dbReference type="ChEBI" id="CHEBI:78209"/>
        <dbReference type="ChEBI" id="CHEBI:456216"/>
    </reaction>
    <physiologicalReaction direction="left-to-right" evidence="19">
        <dbReference type="Rhea" id="RHEA:43317"/>
    </physiologicalReaction>
</comment>
<evidence type="ECO:0000256" key="16">
    <source>
        <dbReference type="ARBA" id="ARBA00024483"/>
    </source>
</evidence>
<dbReference type="STRING" id="224129.A0A1W4XH92"/>
<accession>A0A1W4XH92</accession>
<sequence>MSVIIKFLKGVRNHWKKSTLGAVCFVYGCNYAKNAYDTNLLMREYCMKALEYGKEPISKDSKPRNITIILNPNANKRKAHKRFQKHCAPILYVAGICVDVIQTESEGHAKRLMEELKNTDAIVVAGGDGTLSEVVSGLMRRLEDVQTDAVPLGILPLGSHNTVGKTLFPGDGDLKDVKSLADASLAVVEACTKPVDVMKIEVTDKTENSGKPIYAVSCLEWGAFRDAEARKDKYWYFGPLRSYITYLVNGFKNDLNWDCKATINYTLPCKGCSNCQAKPNENRRWYHRFMPYKERVAELTTVANDECQEIHEKEISTVDFSLFTSNIVANVDHAKSNDEPAKLSLTLGPKTVDYTNFVSQGWKSEKGFGRNYSEVIEAKQIEIIPKSNQQHGKEFWYSIDKEDYEVKPIKITLMPRALRMFCRKSDIELVQ</sequence>
<evidence type="ECO:0000313" key="32">
    <source>
        <dbReference type="RefSeq" id="XP_018331823.1"/>
    </source>
</evidence>
<evidence type="ECO:0000256" key="26">
    <source>
        <dbReference type="ARBA" id="ARBA00044480"/>
    </source>
</evidence>
<protein>
    <recommendedName>
        <fullName evidence="24">Acylglycerol kinase, mitochondrial</fullName>
        <ecNumber evidence="5">2.7.1.107</ecNumber>
        <ecNumber evidence="22">2.7.1.138</ecNumber>
        <ecNumber evidence="23">2.7.1.94</ecNumber>
    </recommendedName>
    <alternativeName>
        <fullName evidence="25">Multiple substrate lipid kinase</fullName>
    </alternativeName>
</protein>
<evidence type="ECO:0000256" key="18">
    <source>
        <dbReference type="ARBA" id="ARBA00024512"/>
    </source>
</evidence>
<comment type="catalytic activity">
    <reaction evidence="16">
        <text>1-(5Z,8Z,11Z,14Z-eicosatetraenoyl)-sn-glycerol + ATP = 1-(5Z,8Z,11Z,14Z-eicosatetraenoyl)-sn-glycero-3-phosphate + ADP + H(+)</text>
        <dbReference type="Rhea" id="RHEA:43328"/>
        <dbReference type="ChEBI" id="CHEBI:15378"/>
        <dbReference type="ChEBI" id="CHEBI:30616"/>
        <dbReference type="ChEBI" id="CHEBI:34071"/>
        <dbReference type="ChEBI" id="CHEBI:74938"/>
        <dbReference type="ChEBI" id="CHEBI:456216"/>
    </reaction>
    <physiologicalReaction direction="left-to-right" evidence="16">
        <dbReference type="Rhea" id="RHEA:43329"/>
    </physiologicalReaction>
</comment>
<organism evidence="31 32">
    <name type="scientific">Agrilus planipennis</name>
    <name type="common">Emerald ash borer</name>
    <name type="synonym">Agrilus marcopoli</name>
    <dbReference type="NCBI Taxonomy" id="224129"/>
    <lineage>
        <taxon>Eukaryota</taxon>
        <taxon>Metazoa</taxon>
        <taxon>Ecdysozoa</taxon>
        <taxon>Arthropoda</taxon>
        <taxon>Hexapoda</taxon>
        <taxon>Insecta</taxon>
        <taxon>Pterygota</taxon>
        <taxon>Neoptera</taxon>
        <taxon>Endopterygota</taxon>
        <taxon>Coleoptera</taxon>
        <taxon>Polyphaga</taxon>
        <taxon>Elateriformia</taxon>
        <taxon>Buprestoidea</taxon>
        <taxon>Buprestidae</taxon>
        <taxon>Agrilinae</taxon>
        <taxon>Agrilus</taxon>
    </lineage>
</organism>
<dbReference type="GO" id="GO:0005743">
    <property type="term" value="C:mitochondrial inner membrane"/>
    <property type="evidence" value="ECO:0007669"/>
    <property type="project" value="UniProtKB-SubCell"/>
</dbReference>
<feature type="domain" description="DAGKc" evidence="30">
    <location>
        <begin position="61"/>
        <end position="204"/>
    </location>
</feature>
<dbReference type="SMART" id="SM00046">
    <property type="entry name" value="DAGKc"/>
    <property type="match status" value="1"/>
</dbReference>
<dbReference type="AlphaFoldDB" id="A0A1W4XH92"/>
<keyword evidence="6" id="KW-0808">Transferase</keyword>
<dbReference type="EC" id="2.7.1.107" evidence="5"/>
<evidence type="ECO:0000256" key="9">
    <source>
        <dbReference type="ARBA" id="ARBA00022792"/>
    </source>
</evidence>
<dbReference type="PANTHER" id="PTHR12358">
    <property type="entry name" value="SPHINGOSINE KINASE"/>
    <property type="match status" value="1"/>
</dbReference>
<comment type="catalytic activity">
    <reaction evidence="14">
        <text>1,2-di-(9Z-octadecenoyl)-sn-glycerol + ATP = 1,2-di-(9Z-octadecenoyl)-sn-glycero-3-phosphate + ADP + H(+)</text>
        <dbReference type="Rhea" id="RHEA:40327"/>
        <dbReference type="ChEBI" id="CHEBI:15378"/>
        <dbReference type="ChEBI" id="CHEBI:30616"/>
        <dbReference type="ChEBI" id="CHEBI:52333"/>
        <dbReference type="ChEBI" id="CHEBI:74546"/>
        <dbReference type="ChEBI" id="CHEBI:456216"/>
    </reaction>
    <physiologicalReaction direction="left-to-right" evidence="14">
        <dbReference type="Rhea" id="RHEA:40328"/>
    </physiologicalReaction>
</comment>
<dbReference type="Pfam" id="PF00781">
    <property type="entry name" value="DAGK_cat"/>
    <property type="match status" value="1"/>
</dbReference>
<evidence type="ECO:0000256" key="6">
    <source>
        <dbReference type="ARBA" id="ARBA00022679"/>
    </source>
</evidence>
<keyword evidence="31" id="KW-1185">Reference proteome</keyword>
<comment type="catalytic activity">
    <reaction evidence="27">
        <text>an N-acylsphing-4-enine + ATP = an N-acylsphing-4-enine 1-phosphate + ADP + H(+)</text>
        <dbReference type="Rhea" id="RHEA:17929"/>
        <dbReference type="ChEBI" id="CHEBI:15378"/>
        <dbReference type="ChEBI" id="CHEBI:30616"/>
        <dbReference type="ChEBI" id="CHEBI:52639"/>
        <dbReference type="ChEBI" id="CHEBI:57674"/>
        <dbReference type="ChEBI" id="CHEBI:456216"/>
        <dbReference type="EC" id="2.7.1.138"/>
    </reaction>
    <physiologicalReaction direction="left-to-right" evidence="27">
        <dbReference type="Rhea" id="RHEA:17930"/>
    </physiologicalReaction>
</comment>
<proteinExistence type="inferred from homology"/>
<evidence type="ECO:0000256" key="10">
    <source>
        <dbReference type="ARBA" id="ARBA00022840"/>
    </source>
</evidence>
<keyword evidence="8 32" id="KW-0418">Kinase</keyword>
<comment type="pathway">
    <text evidence="4">Lipid metabolism; glycerolipid metabolism.</text>
</comment>
<evidence type="ECO:0000313" key="31">
    <source>
        <dbReference type="Proteomes" id="UP000192223"/>
    </source>
</evidence>
<evidence type="ECO:0000256" key="13">
    <source>
        <dbReference type="ARBA" id="ARBA00023136"/>
    </source>
</evidence>
<dbReference type="OrthoDB" id="9979394at2759"/>
<dbReference type="PROSITE" id="PS51257">
    <property type="entry name" value="PROKAR_LIPOPROTEIN"/>
    <property type="match status" value="1"/>
</dbReference>
<dbReference type="InterPro" id="IPR001206">
    <property type="entry name" value="Diacylglycerol_kinase_cat_dom"/>
</dbReference>
<dbReference type="InterPro" id="IPR017438">
    <property type="entry name" value="ATP-NAD_kinase_N"/>
</dbReference>
<dbReference type="GO" id="GO:0005524">
    <property type="term" value="F:ATP binding"/>
    <property type="evidence" value="ECO:0007669"/>
    <property type="project" value="UniProtKB-KW"/>
</dbReference>
<evidence type="ECO:0000259" key="30">
    <source>
        <dbReference type="PROSITE" id="PS50146"/>
    </source>
</evidence>
<evidence type="ECO:0000256" key="25">
    <source>
        <dbReference type="ARBA" id="ARBA00030553"/>
    </source>
</evidence>
<name>A0A1W4XH92_AGRPL</name>